<accession>A0ABU5VQ87</accession>
<protein>
    <recommendedName>
        <fullName evidence="4">Lipoprotein</fullName>
    </recommendedName>
</protein>
<keyword evidence="3" id="KW-1185">Reference proteome</keyword>
<dbReference type="Proteomes" id="UP001302274">
    <property type="component" value="Unassembled WGS sequence"/>
</dbReference>
<feature type="signal peptide" evidence="1">
    <location>
        <begin position="1"/>
        <end position="18"/>
    </location>
</feature>
<evidence type="ECO:0000313" key="3">
    <source>
        <dbReference type="Proteomes" id="UP001302274"/>
    </source>
</evidence>
<gene>
    <name evidence="2" type="ORF">SHI21_03285</name>
</gene>
<evidence type="ECO:0000313" key="2">
    <source>
        <dbReference type="EMBL" id="MEA9355204.1"/>
    </source>
</evidence>
<keyword evidence="1" id="KW-0732">Signal</keyword>
<feature type="chain" id="PRO_5046630163" description="Lipoprotein" evidence="1">
    <location>
        <begin position="19"/>
        <end position="186"/>
    </location>
</feature>
<comment type="caution">
    <text evidence="2">The sequence shown here is derived from an EMBL/GenBank/DDBJ whole genome shotgun (WGS) entry which is preliminary data.</text>
</comment>
<dbReference type="PROSITE" id="PS51257">
    <property type="entry name" value="PROKAR_LIPOPROTEIN"/>
    <property type="match status" value="1"/>
</dbReference>
<organism evidence="2 3">
    <name type="scientific">Bacteriovorax antarcticus</name>
    <dbReference type="NCBI Taxonomy" id="3088717"/>
    <lineage>
        <taxon>Bacteria</taxon>
        <taxon>Pseudomonadati</taxon>
        <taxon>Bdellovibrionota</taxon>
        <taxon>Bacteriovoracia</taxon>
        <taxon>Bacteriovoracales</taxon>
        <taxon>Bacteriovoracaceae</taxon>
        <taxon>Bacteriovorax</taxon>
    </lineage>
</organism>
<evidence type="ECO:0008006" key="4">
    <source>
        <dbReference type="Google" id="ProtNLM"/>
    </source>
</evidence>
<proteinExistence type="predicted"/>
<evidence type="ECO:0000256" key="1">
    <source>
        <dbReference type="SAM" id="SignalP"/>
    </source>
</evidence>
<sequence length="186" mass="19902">MKKLLLSLMVLATLASCGKDNKVSSGSTSLVNVSNPLVTSNPYAQELVTRINNPAAGFGEGLIYSSASSNQTCGTKWGFINYCYGSSGSTSTTTGLTWNALAAQRPTVVYQYSTGRTVRHSDVSIATKQAELIALLNSASNIQVAGTLYYIQVSGAYYVIDTRYPIQANPSAVSNGYQTEYFYQAI</sequence>
<name>A0ABU5VQ87_9BACT</name>
<dbReference type="EMBL" id="JAYGJQ010000001">
    <property type="protein sequence ID" value="MEA9355204.1"/>
    <property type="molecule type" value="Genomic_DNA"/>
</dbReference>
<dbReference type="RefSeq" id="WP_323574692.1">
    <property type="nucleotide sequence ID" value="NZ_JAYGJQ010000001.1"/>
</dbReference>
<reference evidence="2 3" key="1">
    <citation type="submission" date="2023-11" db="EMBL/GenBank/DDBJ databases">
        <title>A Novel Polar Bacteriovorax (B. antarcticus) Isolated from the Biocrust in Antarctica.</title>
        <authorList>
            <person name="Mun W."/>
            <person name="Choi S.Y."/>
            <person name="Mitchell R.J."/>
        </authorList>
    </citation>
    <scope>NUCLEOTIDE SEQUENCE [LARGE SCALE GENOMIC DNA]</scope>
    <source>
        <strain evidence="2 3">PP10</strain>
    </source>
</reference>